<evidence type="ECO:0000313" key="2">
    <source>
        <dbReference type="Proteomes" id="UP001306119"/>
    </source>
</evidence>
<name>A0ABU6L5M2_9GAMM</name>
<protein>
    <submittedName>
        <fullName evidence="1">Uncharacterized protein</fullName>
    </submittedName>
</protein>
<evidence type="ECO:0000313" key="1">
    <source>
        <dbReference type="EMBL" id="MEC6831863.1"/>
    </source>
</evidence>
<gene>
    <name evidence="1" type="ORF">VXS06_08825</name>
</gene>
<reference evidence="1 2" key="1">
    <citation type="submission" date="2024-01" db="EMBL/GenBank/DDBJ databases">
        <title>Active colonisers of the gastrointestinal tract of Atlantic salmon farmed in a warm water region.</title>
        <authorList>
            <person name="Bowman J.P."/>
        </authorList>
    </citation>
    <scope>NUCLEOTIDE SEQUENCE [LARGE SCALE GENOMIC DNA]</scope>
    <source>
        <strain evidence="1 2">S3MW1</strain>
    </source>
</reference>
<dbReference type="RefSeq" id="WP_327774705.1">
    <property type="nucleotide sequence ID" value="NZ_JAYXUG010000005.1"/>
</dbReference>
<comment type="caution">
    <text evidence="1">The sequence shown here is derived from an EMBL/GenBank/DDBJ whole genome shotgun (WGS) entry which is preliminary data.</text>
</comment>
<organism evidence="1 2">
    <name type="scientific">Photobacterium toruni</name>
    <dbReference type="NCBI Taxonomy" id="1935446"/>
    <lineage>
        <taxon>Bacteria</taxon>
        <taxon>Pseudomonadati</taxon>
        <taxon>Pseudomonadota</taxon>
        <taxon>Gammaproteobacteria</taxon>
        <taxon>Vibrionales</taxon>
        <taxon>Vibrionaceae</taxon>
        <taxon>Photobacterium</taxon>
    </lineage>
</organism>
<dbReference type="EMBL" id="JAYXUG010000005">
    <property type="protein sequence ID" value="MEC6831863.1"/>
    <property type="molecule type" value="Genomic_DNA"/>
</dbReference>
<proteinExistence type="predicted"/>
<keyword evidence="2" id="KW-1185">Reference proteome</keyword>
<sequence>MKNVLLIMPDFFEYKELVISALMKKYNVITVDEFKKSNFIRVTKKITNHYKKKLECYNDYLEEKMTESNYDVLFVIKGDNLNLKVLNDFKINNPNAKTILYQWDSLLNYDYSHLLSFFDSTFTFDADDALSLSINYLPLFFDEERKIQDKVDKKIDMLFVGSLHSHRYELCQLLKTKYPDYNFVFLLYISLFDYIKNAVFNFTFIPFKLIRFTPIKKDEMNNLISQSKAILDIESSNQKGITIRTFETLSLNVKLITTNKNILNIKGVSHSRFVVIDPLNPILDKSDFEGLPDGIVDNLSHYSIDNWLINIGF</sequence>
<dbReference type="Proteomes" id="UP001306119">
    <property type="component" value="Unassembled WGS sequence"/>
</dbReference>
<accession>A0ABU6L5M2</accession>